<evidence type="ECO:0000256" key="1">
    <source>
        <dbReference type="ARBA" id="ARBA00022598"/>
    </source>
</evidence>
<feature type="binding site" evidence="8">
    <location>
        <position position="280"/>
    </location>
    <ligand>
        <name>ATP</name>
        <dbReference type="ChEBI" id="CHEBI:30616"/>
    </ligand>
</feature>
<evidence type="ECO:0000256" key="3">
    <source>
        <dbReference type="ARBA" id="ARBA00022741"/>
    </source>
</evidence>
<dbReference type="NCBIfam" id="TIGR00435">
    <property type="entry name" value="cysS"/>
    <property type="match status" value="1"/>
</dbReference>
<keyword evidence="3 8" id="KW-0547">Nucleotide-binding</keyword>
<feature type="binding site" evidence="8">
    <location>
        <position position="245"/>
    </location>
    <ligand>
        <name>Zn(2+)</name>
        <dbReference type="ChEBI" id="CHEBI:29105"/>
    </ligand>
</feature>
<feature type="domain" description="tRNA synthetases class I catalytic" evidence="9">
    <location>
        <begin position="33"/>
        <end position="323"/>
    </location>
</feature>
<dbReference type="GO" id="GO:0005524">
    <property type="term" value="F:ATP binding"/>
    <property type="evidence" value="ECO:0007669"/>
    <property type="project" value="UniProtKB-UniRule"/>
</dbReference>
<comment type="similarity">
    <text evidence="8">Belongs to the class-I aminoacyl-tRNA synthetase family.</text>
</comment>
<gene>
    <name evidence="8" type="primary">cysS</name>
    <name evidence="10" type="ORF">ENL91_01680</name>
</gene>
<name>A0A7J3UYL0_9CREN</name>
<evidence type="ECO:0000256" key="6">
    <source>
        <dbReference type="ARBA" id="ARBA00022917"/>
    </source>
</evidence>
<dbReference type="EMBL" id="DRVT01000017">
    <property type="protein sequence ID" value="HHI48864.1"/>
    <property type="molecule type" value="Genomic_DNA"/>
</dbReference>
<dbReference type="SUPFAM" id="SSF52374">
    <property type="entry name" value="Nucleotidylyl transferase"/>
    <property type="match status" value="1"/>
</dbReference>
<dbReference type="HAMAP" id="MF_00041">
    <property type="entry name" value="Cys_tRNA_synth"/>
    <property type="match status" value="1"/>
</dbReference>
<dbReference type="PANTHER" id="PTHR10890">
    <property type="entry name" value="CYSTEINYL-TRNA SYNTHETASE"/>
    <property type="match status" value="1"/>
</dbReference>
<dbReference type="PANTHER" id="PTHR10890:SF3">
    <property type="entry name" value="CYSTEINE--TRNA LIGASE, CYTOPLASMIC"/>
    <property type="match status" value="1"/>
</dbReference>
<dbReference type="EC" id="6.1.1.16" evidence="8"/>
<keyword evidence="5 8" id="KW-0067">ATP-binding</keyword>
<feature type="short sequence motif" description="'HIGH' region" evidence="8">
    <location>
        <begin position="45"/>
        <end position="55"/>
    </location>
</feature>
<organism evidence="10">
    <name type="scientific">Candidatus Methanosuratincola petrocarbonis</name>
    <name type="common">ex Vanwonterghem et al. 2016</name>
    <dbReference type="NCBI Taxonomy" id="1867261"/>
    <lineage>
        <taxon>Archaea</taxon>
        <taxon>Thermoproteota</taxon>
        <taxon>Methanosuratincolia</taxon>
        <taxon>Candidatus Methanomethylicales</taxon>
        <taxon>Candidatus Methanomethylicaceae</taxon>
        <taxon>Candidatus Methanosuratincola (ex Vanwonterghem et al. 2016)</taxon>
    </lineage>
</organism>
<evidence type="ECO:0000256" key="8">
    <source>
        <dbReference type="HAMAP-Rule" id="MF_00041"/>
    </source>
</evidence>
<dbReference type="GO" id="GO:0004817">
    <property type="term" value="F:cysteine-tRNA ligase activity"/>
    <property type="evidence" value="ECO:0007669"/>
    <property type="project" value="UniProtKB-UniRule"/>
</dbReference>
<keyword evidence="1 8" id="KW-0436">Ligase</keyword>
<reference evidence="10" key="1">
    <citation type="journal article" date="2020" name="mSystems">
        <title>Genome- and Community-Level Interaction Insights into Carbon Utilization and Element Cycling Functions of Hydrothermarchaeota in Hydrothermal Sediment.</title>
        <authorList>
            <person name="Zhou Z."/>
            <person name="Liu Y."/>
            <person name="Xu W."/>
            <person name="Pan J."/>
            <person name="Luo Z.H."/>
            <person name="Li M."/>
        </authorList>
    </citation>
    <scope>NUCLEOTIDE SEQUENCE [LARGE SCALE GENOMIC DNA]</scope>
    <source>
        <strain evidence="10">SpSt-1038</strain>
    </source>
</reference>
<dbReference type="InterPro" id="IPR015803">
    <property type="entry name" value="Cys-tRNA-ligase"/>
</dbReference>
<keyword evidence="2 8" id="KW-0479">Metal-binding</keyword>
<dbReference type="GO" id="GO:0005737">
    <property type="term" value="C:cytoplasm"/>
    <property type="evidence" value="ECO:0007669"/>
    <property type="project" value="UniProtKB-SubCell"/>
</dbReference>
<evidence type="ECO:0000313" key="10">
    <source>
        <dbReference type="EMBL" id="HHI48864.1"/>
    </source>
</evidence>
<proteinExistence type="inferred from homology"/>
<dbReference type="PRINTS" id="PR00983">
    <property type="entry name" value="TRNASYNTHCYS"/>
</dbReference>
<comment type="caution">
    <text evidence="10">The sequence shown here is derived from an EMBL/GenBank/DDBJ whole genome shotgun (WGS) entry which is preliminary data.</text>
</comment>
<keyword evidence="7 8" id="KW-0030">Aminoacyl-tRNA synthetase</keyword>
<dbReference type="InterPro" id="IPR014729">
    <property type="entry name" value="Rossmann-like_a/b/a_fold"/>
</dbReference>
<comment type="subcellular location">
    <subcellularLocation>
        <location evidence="8">Cytoplasm</location>
    </subcellularLocation>
</comment>
<sequence length="407" mass="46000">MAAGQSLSLDLSWGDDLQVFNTKSGNKEELITSEPGKVKAYICGPTVYDYCHIGHARTYINFDVFRRYLEALGYEFIHVQNFTDIDDKITERAVARGKTPSEIADYFIQEYFKDMDALGVKRATVYTRVSEFIPRIAEAIERLLERGLAYRSGNAIYFDVQKAGGFGELISNVEEAVTDKIEAGSKKGPFDFTLWRQGKEGEETWDSPLGRGRPGWHIQCVVMSTDSLGSQFDVHWGGMDLIYPHHECEALLSKAIFGKVFVKYWIHNNFVLMGGDKMSKSSGRPVYIRDVLEKFSGDTLRAFLLQRHYREKIEYSEDGLEGAERRLQTLREGAKIARNGRGEGGMSVCVKDYADMFFGSLDDDLRTGDALTIAERLAWEIAEGKEKDFTGAWRVFDAVEGILGIRI</sequence>
<dbReference type="InterPro" id="IPR024909">
    <property type="entry name" value="Cys-tRNA/MSH_ligase"/>
</dbReference>
<dbReference type="Gene3D" id="3.40.50.620">
    <property type="entry name" value="HUPs"/>
    <property type="match status" value="1"/>
</dbReference>
<dbReference type="CDD" id="cd00672">
    <property type="entry name" value="CysRS_core"/>
    <property type="match status" value="1"/>
</dbReference>
<dbReference type="Pfam" id="PF01406">
    <property type="entry name" value="tRNA-synt_1e"/>
    <property type="match status" value="1"/>
</dbReference>
<keyword evidence="8" id="KW-0963">Cytoplasm</keyword>
<accession>A0A7J3UYL0</accession>
<evidence type="ECO:0000256" key="2">
    <source>
        <dbReference type="ARBA" id="ARBA00022723"/>
    </source>
</evidence>
<evidence type="ECO:0000256" key="4">
    <source>
        <dbReference type="ARBA" id="ARBA00022833"/>
    </source>
</evidence>
<comment type="cofactor">
    <cofactor evidence="8">
        <name>Zn(2+)</name>
        <dbReference type="ChEBI" id="CHEBI:29105"/>
    </cofactor>
    <text evidence="8">Binds 1 zinc ion per subunit.</text>
</comment>
<protein>
    <recommendedName>
        <fullName evidence="8">Cysteine--tRNA ligase</fullName>
        <ecNumber evidence="8">6.1.1.16</ecNumber>
    </recommendedName>
    <alternativeName>
        <fullName evidence="8">Cysteinyl-tRNA synthetase</fullName>
        <shortName evidence="8">CysRS</shortName>
    </alternativeName>
</protein>
<feature type="binding site" evidence="8">
    <location>
        <position position="249"/>
    </location>
    <ligand>
        <name>Zn(2+)</name>
        <dbReference type="ChEBI" id="CHEBI:29105"/>
    </ligand>
</feature>
<dbReference type="InterPro" id="IPR032678">
    <property type="entry name" value="tRNA-synt_1_cat_dom"/>
</dbReference>
<feature type="binding site" evidence="8">
    <location>
        <position position="220"/>
    </location>
    <ligand>
        <name>Zn(2+)</name>
        <dbReference type="ChEBI" id="CHEBI:29105"/>
    </ligand>
</feature>
<evidence type="ECO:0000256" key="5">
    <source>
        <dbReference type="ARBA" id="ARBA00022840"/>
    </source>
</evidence>
<evidence type="ECO:0000256" key="7">
    <source>
        <dbReference type="ARBA" id="ARBA00023146"/>
    </source>
</evidence>
<evidence type="ECO:0000259" key="9">
    <source>
        <dbReference type="Pfam" id="PF01406"/>
    </source>
</evidence>
<comment type="catalytic activity">
    <reaction evidence="8">
        <text>tRNA(Cys) + L-cysteine + ATP = L-cysteinyl-tRNA(Cys) + AMP + diphosphate</text>
        <dbReference type="Rhea" id="RHEA:17773"/>
        <dbReference type="Rhea" id="RHEA-COMP:9661"/>
        <dbReference type="Rhea" id="RHEA-COMP:9679"/>
        <dbReference type="ChEBI" id="CHEBI:30616"/>
        <dbReference type="ChEBI" id="CHEBI:33019"/>
        <dbReference type="ChEBI" id="CHEBI:35235"/>
        <dbReference type="ChEBI" id="CHEBI:78442"/>
        <dbReference type="ChEBI" id="CHEBI:78517"/>
        <dbReference type="ChEBI" id="CHEBI:456215"/>
        <dbReference type="EC" id="6.1.1.16"/>
    </reaction>
</comment>
<dbReference type="GO" id="GO:0006423">
    <property type="term" value="P:cysteinyl-tRNA aminoacylation"/>
    <property type="evidence" value="ECO:0007669"/>
    <property type="project" value="UniProtKB-UniRule"/>
</dbReference>
<dbReference type="AlphaFoldDB" id="A0A7J3UYL0"/>
<dbReference type="GO" id="GO:0008270">
    <property type="term" value="F:zinc ion binding"/>
    <property type="evidence" value="ECO:0007669"/>
    <property type="project" value="UniProtKB-UniRule"/>
</dbReference>
<feature type="short sequence motif" description="'KMSKS' region" evidence="8">
    <location>
        <begin position="277"/>
        <end position="281"/>
    </location>
</feature>
<keyword evidence="6 8" id="KW-0648">Protein biosynthesis</keyword>
<keyword evidence="4 8" id="KW-0862">Zinc</keyword>
<feature type="binding site" evidence="8">
    <location>
        <position position="43"/>
    </location>
    <ligand>
        <name>Zn(2+)</name>
        <dbReference type="ChEBI" id="CHEBI:29105"/>
    </ligand>
</feature>